<protein>
    <submittedName>
        <fullName evidence="1">Uncharacterized protein</fullName>
    </submittedName>
</protein>
<keyword evidence="2" id="KW-1185">Reference proteome</keyword>
<gene>
    <name evidence="1" type="ORF">RRG08_000663</name>
</gene>
<proteinExistence type="predicted"/>
<comment type="caution">
    <text evidence="1">The sequence shown here is derived from an EMBL/GenBank/DDBJ whole genome shotgun (WGS) entry which is preliminary data.</text>
</comment>
<name>A0AAE0Y8I2_9GAST</name>
<evidence type="ECO:0000313" key="1">
    <source>
        <dbReference type="EMBL" id="KAK3736921.1"/>
    </source>
</evidence>
<reference evidence="1" key="1">
    <citation type="journal article" date="2023" name="G3 (Bethesda)">
        <title>A reference genome for the long-term kleptoplast-retaining sea slug Elysia crispata morphotype clarki.</title>
        <authorList>
            <person name="Eastman K.E."/>
            <person name="Pendleton A.L."/>
            <person name="Shaikh M.A."/>
            <person name="Suttiyut T."/>
            <person name="Ogas R."/>
            <person name="Tomko P."/>
            <person name="Gavelis G."/>
            <person name="Widhalm J.R."/>
            <person name="Wisecaver J.H."/>
        </authorList>
    </citation>
    <scope>NUCLEOTIDE SEQUENCE</scope>
    <source>
        <strain evidence="1">ECLA1</strain>
    </source>
</reference>
<sequence>MVSQAIASRFLPSTRTGCLHKSYQFFAPPSPLLPSHSFSVGFLGGSTIDSQRTSRVYYLIRQALWKNSVDFVNGVLRSFILRLRGSTITEQ</sequence>
<accession>A0AAE0Y8I2</accession>
<dbReference type="AlphaFoldDB" id="A0AAE0Y8I2"/>
<organism evidence="1 2">
    <name type="scientific">Elysia crispata</name>
    <name type="common">lettuce slug</name>
    <dbReference type="NCBI Taxonomy" id="231223"/>
    <lineage>
        <taxon>Eukaryota</taxon>
        <taxon>Metazoa</taxon>
        <taxon>Spiralia</taxon>
        <taxon>Lophotrochozoa</taxon>
        <taxon>Mollusca</taxon>
        <taxon>Gastropoda</taxon>
        <taxon>Heterobranchia</taxon>
        <taxon>Euthyneura</taxon>
        <taxon>Panpulmonata</taxon>
        <taxon>Sacoglossa</taxon>
        <taxon>Placobranchoidea</taxon>
        <taxon>Plakobranchidae</taxon>
        <taxon>Elysia</taxon>
    </lineage>
</organism>
<dbReference type="EMBL" id="JAWDGP010006684">
    <property type="protein sequence ID" value="KAK3736921.1"/>
    <property type="molecule type" value="Genomic_DNA"/>
</dbReference>
<evidence type="ECO:0000313" key="2">
    <source>
        <dbReference type="Proteomes" id="UP001283361"/>
    </source>
</evidence>
<dbReference type="Proteomes" id="UP001283361">
    <property type="component" value="Unassembled WGS sequence"/>
</dbReference>